<dbReference type="EMBL" id="JAWQEG010007262">
    <property type="protein sequence ID" value="KAK3852746.1"/>
    <property type="molecule type" value="Genomic_DNA"/>
</dbReference>
<evidence type="ECO:0000256" key="1">
    <source>
        <dbReference type="SAM" id="MobiDB-lite"/>
    </source>
</evidence>
<comment type="caution">
    <text evidence="2">The sequence shown here is derived from an EMBL/GenBank/DDBJ whole genome shotgun (WGS) entry which is preliminary data.</text>
</comment>
<gene>
    <name evidence="2" type="ORF">Pcinc_040680</name>
</gene>
<reference evidence="2" key="1">
    <citation type="submission" date="2023-10" db="EMBL/GenBank/DDBJ databases">
        <title>Genome assemblies of two species of porcelain crab, Petrolisthes cinctipes and Petrolisthes manimaculis (Anomura: Porcellanidae).</title>
        <authorList>
            <person name="Angst P."/>
        </authorList>
    </citation>
    <scope>NUCLEOTIDE SEQUENCE</scope>
    <source>
        <strain evidence="2">PB745_01</strain>
        <tissue evidence="2">Gill</tissue>
    </source>
</reference>
<evidence type="ECO:0000313" key="3">
    <source>
        <dbReference type="Proteomes" id="UP001286313"/>
    </source>
</evidence>
<name>A0AAE1EKK6_PETCI</name>
<protein>
    <submittedName>
        <fullName evidence="2">Uncharacterized protein</fullName>
    </submittedName>
</protein>
<keyword evidence="3" id="KW-1185">Reference proteome</keyword>
<sequence length="101" mass="11044">MITSSNQPSVVHACPASTHPPREYHPQKDKNVKTKSYLGTYVTHTCKPSCQLTSYQADIPSRICSTCQNREVSDLSAGRHSSGTTLTLQCTKDCATITQQS</sequence>
<dbReference type="Proteomes" id="UP001286313">
    <property type="component" value="Unassembled WGS sequence"/>
</dbReference>
<evidence type="ECO:0000313" key="2">
    <source>
        <dbReference type="EMBL" id="KAK3852746.1"/>
    </source>
</evidence>
<organism evidence="2 3">
    <name type="scientific">Petrolisthes cinctipes</name>
    <name type="common">Flat porcelain crab</name>
    <dbReference type="NCBI Taxonomy" id="88211"/>
    <lineage>
        <taxon>Eukaryota</taxon>
        <taxon>Metazoa</taxon>
        <taxon>Ecdysozoa</taxon>
        <taxon>Arthropoda</taxon>
        <taxon>Crustacea</taxon>
        <taxon>Multicrustacea</taxon>
        <taxon>Malacostraca</taxon>
        <taxon>Eumalacostraca</taxon>
        <taxon>Eucarida</taxon>
        <taxon>Decapoda</taxon>
        <taxon>Pleocyemata</taxon>
        <taxon>Anomura</taxon>
        <taxon>Galatheoidea</taxon>
        <taxon>Porcellanidae</taxon>
        <taxon>Petrolisthes</taxon>
    </lineage>
</organism>
<accession>A0AAE1EKK6</accession>
<feature type="compositionally biased region" description="Basic and acidic residues" evidence="1">
    <location>
        <begin position="20"/>
        <end position="30"/>
    </location>
</feature>
<proteinExistence type="predicted"/>
<feature type="region of interest" description="Disordered" evidence="1">
    <location>
        <begin position="1"/>
        <end position="30"/>
    </location>
</feature>
<dbReference type="AlphaFoldDB" id="A0AAE1EKK6"/>